<keyword evidence="7" id="KW-1185">Reference proteome</keyword>
<feature type="domain" description="YqgF/RNase H-like" evidence="5">
    <location>
        <begin position="1"/>
        <end position="88"/>
    </location>
</feature>
<sequence length="207" mass="23694">MIVAIDYGERKCGVAFGKILPQDSVVVPTRELKKFVERLNPDKIVFGMPLSMSGRYSQQTFKTVEVALSFSKKYETYLCDERLTTRIASKVSKRDDAVSAALIFQSFVENPAGCTKIEDRRKKVNLSLESVSDRKVLLYEFPDPSLKLDSKEIDVVTKDPVLAYFFYKKGFFVERNVPEKKYDLIISGKECEQLKKYLSERGELVCL</sequence>
<keyword evidence="3" id="KW-0540">Nuclease</keyword>
<dbReference type="SUPFAM" id="SSF53098">
    <property type="entry name" value="Ribonuclease H-like"/>
    <property type="match status" value="1"/>
</dbReference>
<dbReference type="InterPro" id="IPR037027">
    <property type="entry name" value="YqgF/RNaseH-like_dom_sf"/>
</dbReference>
<evidence type="ECO:0000256" key="4">
    <source>
        <dbReference type="ARBA" id="ARBA00022801"/>
    </source>
</evidence>
<dbReference type="Pfam" id="PF03652">
    <property type="entry name" value="RuvX"/>
    <property type="match status" value="1"/>
</dbReference>
<dbReference type="CDD" id="cd16964">
    <property type="entry name" value="YqgF"/>
    <property type="match status" value="1"/>
</dbReference>
<dbReference type="HOGENOM" id="CLU_108858_0_0_0"/>
<evidence type="ECO:0000313" key="7">
    <source>
        <dbReference type="Proteomes" id="UP000000445"/>
    </source>
</evidence>
<dbReference type="InterPro" id="IPR005227">
    <property type="entry name" value="YqgF"/>
</dbReference>
<reference evidence="6 7" key="1">
    <citation type="journal article" date="2009" name="Biosci. Biotechnol. Biochem.">
        <title>WeGAS: a web-based microbial genome annotation system.</title>
        <authorList>
            <person name="Lee D."/>
            <person name="Seo H."/>
            <person name="Park C."/>
            <person name="Park K."/>
        </authorList>
    </citation>
    <scope>NUCLEOTIDE SEQUENCE [LARGE SCALE GENOMIC DNA]</scope>
    <source>
        <strain evidence="7">ATCC 49049 / DSM 4359 / NBRC 107923 / NS-E</strain>
    </source>
</reference>
<accession>B9K8M1</accession>
<evidence type="ECO:0000256" key="3">
    <source>
        <dbReference type="ARBA" id="ARBA00022722"/>
    </source>
</evidence>
<dbReference type="GO" id="GO:0016787">
    <property type="term" value="F:hydrolase activity"/>
    <property type="evidence" value="ECO:0007669"/>
    <property type="project" value="UniProtKB-KW"/>
</dbReference>
<dbReference type="GO" id="GO:0004518">
    <property type="term" value="F:nuclease activity"/>
    <property type="evidence" value="ECO:0007669"/>
    <property type="project" value="UniProtKB-KW"/>
</dbReference>
<dbReference type="Proteomes" id="UP000000445">
    <property type="component" value="Chromosome"/>
</dbReference>
<dbReference type="InterPro" id="IPR006641">
    <property type="entry name" value="YqgF/RNaseH-like_dom"/>
</dbReference>
<dbReference type="InterPro" id="IPR012337">
    <property type="entry name" value="RNaseH-like_sf"/>
</dbReference>
<evidence type="ECO:0000256" key="1">
    <source>
        <dbReference type="ARBA" id="ARBA00022490"/>
    </source>
</evidence>
<keyword evidence="2" id="KW-0690">Ribosome biogenesis</keyword>
<dbReference type="STRING" id="309803.CTN_1128"/>
<dbReference type="eggNOG" id="COG0816">
    <property type="taxonomic scope" value="Bacteria"/>
</dbReference>
<evidence type="ECO:0000259" key="5">
    <source>
        <dbReference type="SMART" id="SM00732"/>
    </source>
</evidence>
<dbReference type="EMBL" id="CP000916">
    <property type="protein sequence ID" value="ACM23304.1"/>
    <property type="molecule type" value="Genomic_DNA"/>
</dbReference>
<gene>
    <name evidence="6" type="ordered locus">CTN_1128</name>
</gene>
<evidence type="ECO:0000256" key="2">
    <source>
        <dbReference type="ARBA" id="ARBA00022517"/>
    </source>
</evidence>
<dbReference type="KEGG" id="tna:CTN_1128"/>
<evidence type="ECO:0000313" key="6">
    <source>
        <dbReference type="EMBL" id="ACM23304.1"/>
    </source>
</evidence>
<protein>
    <submittedName>
        <fullName evidence="6">Holliday junction resolvase</fullName>
    </submittedName>
</protein>
<dbReference type="RefSeq" id="WP_015919619.1">
    <property type="nucleotide sequence ID" value="NC_011978.1"/>
</dbReference>
<keyword evidence="4" id="KW-0378">Hydrolase</keyword>
<dbReference type="SMART" id="SM00732">
    <property type="entry name" value="YqgFc"/>
    <property type="match status" value="1"/>
</dbReference>
<dbReference type="GO" id="GO:0006364">
    <property type="term" value="P:rRNA processing"/>
    <property type="evidence" value="ECO:0007669"/>
    <property type="project" value="InterPro"/>
</dbReference>
<name>B9K8M1_THENN</name>
<dbReference type="AlphaFoldDB" id="B9K8M1"/>
<keyword evidence="1" id="KW-0963">Cytoplasm</keyword>
<organism evidence="6 7">
    <name type="scientific">Thermotoga neapolitana (strain ATCC 49049 / DSM 4359 / NBRC 107923 / NS-E)</name>
    <dbReference type="NCBI Taxonomy" id="309803"/>
    <lineage>
        <taxon>Bacteria</taxon>
        <taxon>Thermotogati</taxon>
        <taxon>Thermotogota</taxon>
        <taxon>Thermotogae</taxon>
        <taxon>Thermotogales</taxon>
        <taxon>Thermotogaceae</taxon>
        <taxon>Thermotoga</taxon>
    </lineage>
</organism>
<proteinExistence type="predicted"/>
<dbReference type="Gene3D" id="3.30.420.140">
    <property type="entry name" value="YqgF/RNase H-like domain"/>
    <property type="match status" value="1"/>
</dbReference>